<gene>
    <name evidence="12" type="ORF">P280DRAFT_521128</name>
</gene>
<evidence type="ECO:0000256" key="5">
    <source>
        <dbReference type="ARBA" id="ARBA00022741"/>
    </source>
</evidence>
<accession>A0A6A6RQS7</accession>
<dbReference type="AlphaFoldDB" id="A0A6A6RQS7"/>
<keyword evidence="6" id="KW-0256">Endoplasmic reticulum</keyword>
<keyword evidence="10" id="KW-0675">Receptor</keyword>
<dbReference type="OrthoDB" id="41266at2759"/>
<dbReference type="CDD" id="cd04105">
    <property type="entry name" value="SR_beta"/>
    <property type="match status" value="1"/>
</dbReference>
<evidence type="ECO:0000256" key="11">
    <source>
        <dbReference type="SAM" id="MobiDB-lite"/>
    </source>
</evidence>
<evidence type="ECO:0000256" key="2">
    <source>
        <dbReference type="ARBA" id="ARBA00005619"/>
    </source>
</evidence>
<keyword evidence="8" id="KW-0342">GTP-binding</keyword>
<dbReference type="InterPro" id="IPR019009">
    <property type="entry name" value="SRP_receptor_beta_su"/>
</dbReference>
<dbReference type="GO" id="GO:0005789">
    <property type="term" value="C:endoplasmic reticulum membrane"/>
    <property type="evidence" value="ECO:0007669"/>
    <property type="project" value="UniProtKB-SubCell"/>
</dbReference>
<evidence type="ECO:0000256" key="8">
    <source>
        <dbReference type="ARBA" id="ARBA00023134"/>
    </source>
</evidence>
<sequence length="358" mass="38893">MRSSSEQQVNRCTGDQVKEGEWKLPCGVGKAAAGGHAASPKFGDSNARRHRTTAQPHDRTTTPIHMAWYDEDSWATAAFAPNPKTIALTFLITLLLPILLHRFLYRKVTPTTEPTFLLLGPSGGGKTAFLTLTERNVVASTHTSTAPQTIEATLPDGFTPNSSHYRSPGDPAYERSRRFLLVDTPGHGKLRRFATTQLVKPTNVRGIVFVVDAASVAEDAGLNETAEYLHDVLMALQKRYTGAKTSKGPKDIPVLIAANKLDLFTALPPHLVKLQLEKAISEVRTNRAKGLRDSGVAMGGEDDGLDEEREWLGEGGEGSFEFAQMEEVGISVTIKGGNVIGTEGVDTAGWYEWIAEQL</sequence>
<reference evidence="12" key="1">
    <citation type="journal article" date="2020" name="Stud. Mycol.">
        <title>101 Dothideomycetes genomes: a test case for predicting lifestyles and emergence of pathogens.</title>
        <authorList>
            <person name="Haridas S."/>
            <person name="Albert R."/>
            <person name="Binder M."/>
            <person name="Bloem J."/>
            <person name="Labutti K."/>
            <person name="Salamov A."/>
            <person name="Andreopoulos B."/>
            <person name="Baker S."/>
            <person name="Barry K."/>
            <person name="Bills G."/>
            <person name="Bluhm B."/>
            <person name="Cannon C."/>
            <person name="Castanera R."/>
            <person name="Culley D."/>
            <person name="Daum C."/>
            <person name="Ezra D."/>
            <person name="Gonzalez J."/>
            <person name="Henrissat B."/>
            <person name="Kuo A."/>
            <person name="Liang C."/>
            <person name="Lipzen A."/>
            <person name="Lutzoni F."/>
            <person name="Magnuson J."/>
            <person name="Mondo S."/>
            <person name="Nolan M."/>
            <person name="Ohm R."/>
            <person name="Pangilinan J."/>
            <person name="Park H.-J."/>
            <person name="Ramirez L."/>
            <person name="Alfaro M."/>
            <person name="Sun H."/>
            <person name="Tritt A."/>
            <person name="Yoshinaga Y."/>
            <person name="Zwiers L.-H."/>
            <person name="Turgeon B."/>
            <person name="Goodwin S."/>
            <person name="Spatafora J."/>
            <person name="Crous P."/>
            <person name="Grigoriev I."/>
        </authorList>
    </citation>
    <scope>NUCLEOTIDE SEQUENCE</scope>
    <source>
        <strain evidence="12">CBS 473.64</strain>
    </source>
</reference>
<keyword evidence="5" id="KW-0547">Nucleotide-binding</keyword>
<protein>
    <recommendedName>
        <fullName evidence="3">Signal recognition particle receptor subunit beta</fullName>
    </recommendedName>
</protein>
<evidence type="ECO:0000256" key="7">
    <source>
        <dbReference type="ARBA" id="ARBA00022989"/>
    </source>
</evidence>
<evidence type="ECO:0000313" key="12">
    <source>
        <dbReference type="EMBL" id="KAF2637445.1"/>
    </source>
</evidence>
<comment type="similarity">
    <text evidence="2">Belongs to the SRP receptor beta subunit family.</text>
</comment>
<evidence type="ECO:0000256" key="10">
    <source>
        <dbReference type="ARBA" id="ARBA00023170"/>
    </source>
</evidence>
<feature type="region of interest" description="Disordered" evidence="11">
    <location>
        <begin position="151"/>
        <end position="170"/>
    </location>
</feature>
<evidence type="ECO:0000256" key="4">
    <source>
        <dbReference type="ARBA" id="ARBA00022692"/>
    </source>
</evidence>
<keyword evidence="9" id="KW-0472">Membrane</keyword>
<organism evidence="12 13">
    <name type="scientific">Massarina eburnea CBS 473.64</name>
    <dbReference type="NCBI Taxonomy" id="1395130"/>
    <lineage>
        <taxon>Eukaryota</taxon>
        <taxon>Fungi</taxon>
        <taxon>Dikarya</taxon>
        <taxon>Ascomycota</taxon>
        <taxon>Pezizomycotina</taxon>
        <taxon>Dothideomycetes</taxon>
        <taxon>Pleosporomycetidae</taxon>
        <taxon>Pleosporales</taxon>
        <taxon>Massarineae</taxon>
        <taxon>Massarinaceae</taxon>
        <taxon>Massarina</taxon>
    </lineage>
</organism>
<dbReference type="GO" id="GO:0005525">
    <property type="term" value="F:GTP binding"/>
    <property type="evidence" value="ECO:0007669"/>
    <property type="project" value="UniProtKB-KW"/>
</dbReference>
<dbReference type="InterPro" id="IPR027417">
    <property type="entry name" value="P-loop_NTPase"/>
</dbReference>
<comment type="subcellular location">
    <subcellularLocation>
        <location evidence="1">Endoplasmic reticulum membrane</location>
        <topology evidence="1">Single-pass membrane protein</topology>
    </subcellularLocation>
</comment>
<keyword evidence="7" id="KW-1133">Transmembrane helix</keyword>
<name>A0A6A6RQS7_9PLEO</name>
<evidence type="ECO:0000256" key="6">
    <source>
        <dbReference type="ARBA" id="ARBA00022824"/>
    </source>
</evidence>
<proteinExistence type="inferred from homology"/>
<dbReference type="Pfam" id="PF09439">
    <property type="entry name" value="SRPRB"/>
    <property type="match status" value="1"/>
</dbReference>
<evidence type="ECO:0000256" key="9">
    <source>
        <dbReference type="ARBA" id="ARBA00023136"/>
    </source>
</evidence>
<evidence type="ECO:0000256" key="1">
    <source>
        <dbReference type="ARBA" id="ARBA00004389"/>
    </source>
</evidence>
<dbReference type="Gene3D" id="3.40.50.300">
    <property type="entry name" value="P-loop containing nucleotide triphosphate hydrolases"/>
    <property type="match status" value="1"/>
</dbReference>
<feature type="region of interest" description="Disordered" evidence="11">
    <location>
        <begin position="35"/>
        <end position="58"/>
    </location>
</feature>
<evidence type="ECO:0000256" key="3">
    <source>
        <dbReference type="ARBA" id="ARBA00020256"/>
    </source>
</evidence>
<dbReference type="EMBL" id="MU006793">
    <property type="protein sequence ID" value="KAF2637445.1"/>
    <property type="molecule type" value="Genomic_DNA"/>
</dbReference>
<dbReference type="SUPFAM" id="SSF52540">
    <property type="entry name" value="P-loop containing nucleoside triphosphate hydrolases"/>
    <property type="match status" value="1"/>
</dbReference>
<keyword evidence="13" id="KW-1185">Reference proteome</keyword>
<dbReference type="Proteomes" id="UP000799753">
    <property type="component" value="Unassembled WGS sequence"/>
</dbReference>
<keyword evidence="4" id="KW-0812">Transmembrane</keyword>
<evidence type="ECO:0000313" key="13">
    <source>
        <dbReference type="Proteomes" id="UP000799753"/>
    </source>
</evidence>